<organism evidence="2 3">
    <name type="scientific">Sediminibacterium roseum</name>
    <dbReference type="NCBI Taxonomy" id="1978412"/>
    <lineage>
        <taxon>Bacteria</taxon>
        <taxon>Pseudomonadati</taxon>
        <taxon>Bacteroidota</taxon>
        <taxon>Chitinophagia</taxon>
        <taxon>Chitinophagales</taxon>
        <taxon>Chitinophagaceae</taxon>
        <taxon>Sediminibacterium</taxon>
    </lineage>
</organism>
<evidence type="ECO:0000313" key="3">
    <source>
        <dbReference type="Proteomes" id="UP000753802"/>
    </source>
</evidence>
<feature type="compositionally biased region" description="Basic and acidic residues" evidence="1">
    <location>
        <begin position="24"/>
        <end position="35"/>
    </location>
</feature>
<gene>
    <name evidence="2" type="ORF">GWC95_18005</name>
</gene>
<dbReference type="Proteomes" id="UP000753802">
    <property type="component" value="Unassembled WGS sequence"/>
</dbReference>
<feature type="region of interest" description="Disordered" evidence="1">
    <location>
        <begin position="1"/>
        <end position="62"/>
    </location>
</feature>
<protein>
    <submittedName>
        <fullName evidence="2">Uncharacterized protein</fullName>
    </submittedName>
</protein>
<evidence type="ECO:0000256" key="1">
    <source>
        <dbReference type="SAM" id="MobiDB-lite"/>
    </source>
</evidence>
<feature type="compositionally biased region" description="Basic and acidic residues" evidence="1">
    <location>
        <begin position="1"/>
        <end position="12"/>
    </location>
</feature>
<accession>A0ABW9ZXD0</accession>
<proteinExistence type="predicted"/>
<keyword evidence="3" id="KW-1185">Reference proteome</keyword>
<name>A0ABW9ZXD0_9BACT</name>
<dbReference type="RefSeq" id="WP_161820091.1">
    <property type="nucleotide sequence ID" value="NZ_JAACJS010000015.1"/>
</dbReference>
<evidence type="ECO:0000313" key="2">
    <source>
        <dbReference type="EMBL" id="NCI51824.1"/>
    </source>
</evidence>
<comment type="caution">
    <text evidence="2">The sequence shown here is derived from an EMBL/GenBank/DDBJ whole genome shotgun (WGS) entry which is preliminary data.</text>
</comment>
<reference evidence="2 3" key="1">
    <citation type="submission" date="2020-01" db="EMBL/GenBank/DDBJ databases">
        <title>Genome analysis.</title>
        <authorList>
            <person name="Wu S."/>
            <person name="Wang G."/>
        </authorList>
    </citation>
    <scope>NUCLEOTIDE SEQUENCE [LARGE SCALE GENOMIC DNA]</scope>
    <source>
        <strain evidence="2 3">SYL130</strain>
    </source>
</reference>
<sequence length="62" mass="6604">MTTDKPGSDKPQDQLSGPQGVDKAPGEDAADHPEEGLTIQDSQKAKKVDADPQEENKKPAHP</sequence>
<feature type="compositionally biased region" description="Basic and acidic residues" evidence="1">
    <location>
        <begin position="43"/>
        <end position="62"/>
    </location>
</feature>
<dbReference type="EMBL" id="JAACJS010000015">
    <property type="protein sequence ID" value="NCI51824.1"/>
    <property type="molecule type" value="Genomic_DNA"/>
</dbReference>